<protein>
    <submittedName>
        <fullName evidence="1">Uncharacterized protein</fullName>
    </submittedName>
</protein>
<feature type="non-terminal residue" evidence="1">
    <location>
        <position position="1"/>
    </location>
</feature>
<proteinExistence type="predicted"/>
<dbReference type="EMBL" id="BKCJ010371264">
    <property type="protein sequence ID" value="GFA11574.1"/>
    <property type="molecule type" value="Genomic_DNA"/>
</dbReference>
<organism evidence="1">
    <name type="scientific">Tanacetum cinerariifolium</name>
    <name type="common">Dalmatian daisy</name>
    <name type="synonym">Chrysanthemum cinerariifolium</name>
    <dbReference type="NCBI Taxonomy" id="118510"/>
    <lineage>
        <taxon>Eukaryota</taxon>
        <taxon>Viridiplantae</taxon>
        <taxon>Streptophyta</taxon>
        <taxon>Embryophyta</taxon>
        <taxon>Tracheophyta</taxon>
        <taxon>Spermatophyta</taxon>
        <taxon>Magnoliopsida</taxon>
        <taxon>eudicotyledons</taxon>
        <taxon>Gunneridae</taxon>
        <taxon>Pentapetalae</taxon>
        <taxon>asterids</taxon>
        <taxon>campanulids</taxon>
        <taxon>Asterales</taxon>
        <taxon>Asteraceae</taxon>
        <taxon>Asteroideae</taxon>
        <taxon>Anthemideae</taxon>
        <taxon>Anthemidinae</taxon>
        <taxon>Tanacetum</taxon>
    </lineage>
</organism>
<evidence type="ECO:0000313" key="1">
    <source>
        <dbReference type="EMBL" id="GFA11574.1"/>
    </source>
</evidence>
<comment type="caution">
    <text evidence="1">The sequence shown here is derived from an EMBL/GenBank/DDBJ whole genome shotgun (WGS) entry which is preliminary data.</text>
</comment>
<feature type="non-terminal residue" evidence="1">
    <location>
        <position position="41"/>
    </location>
</feature>
<reference evidence="1" key="1">
    <citation type="journal article" date="2019" name="Sci. Rep.">
        <title>Draft genome of Tanacetum cinerariifolium, the natural source of mosquito coil.</title>
        <authorList>
            <person name="Yamashiro T."/>
            <person name="Shiraishi A."/>
            <person name="Satake H."/>
            <person name="Nakayama K."/>
        </authorList>
    </citation>
    <scope>NUCLEOTIDE SEQUENCE</scope>
</reference>
<dbReference type="AlphaFoldDB" id="A0A699J4L1"/>
<sequence length="41" mass="4731">DLLEQRITARNSFHGGKERDVAILKTKRWNCGACKQLMDEV</sequence>
<name>A0A699J4L1_TANCI</name>
<gene>
    <name evidence="1" type="ORF">Tci_583546</name>
</gene>
<accession>A0A699J4L1</accession>